<dbReference type="PANTHER" id="PTHR34606">
    <property type="entry name" value="BON DOMAIN-CONTAINING PROTEIN"/>
    <property type="match status" value="1"/>
</dbReference>
<feature type="domain" description="BON" evidence="2">
    <location>
        <begin position="3"/>
        <end position="71"/>
    </location>
</feature>
<protein>
    <submittedName>
        <fullName evidence="3">Ornithine aminotransferase</fullName>
    </submittedName>
</protein>
<dbReference type="RefSeq" id="WP_014218536.1">
    <property type="nucleotide sequence ID" value="NZ_LWBO01000003.1"/>
</dbReference>
<sequence>MKTDREILNDVQDELKWDPYLSTSEIGVSVKNGIVTLTGVVDSYWKKLAAENTVKKVSGVTAVVQKIEVNLSESGKRKDTEIAEAIQNAFKWSVLIPKDKIKVKVENGWVTLEGDVEWEFQKNSARKAVEKLEGVMGVSNNIRVAPKASPADIKQKIKSAFLRSATFDSDRIQIDVDGSTVTLRGKVRSWAEMKEAEREAWLAPGVMKVKNEIEIDTEVFA</sequence>
<dbReference type="SMART" id="SM00749">
    <property type="entry name" value="BON"/>
    <property type="match status" value="3"/>
</dbReference>
<proteinExistence type="predicted"/>
<keyword evidence="1" id="KW-0732">Signal</keyword>
<dbReference type="GO" id="GO:0008483">
    <property type="term" value="F:transaminase activity"/>
    <property type="evidence" value="ECO:0007669"/>
    <property type="project" value="UniProtKB-KW"/>
</dbReference>
<evidence type="ECO:0000256" key="1">
    <source>
        <dbReference type="ARBA" id="ARBA00022729"/>
    </source>
</evidence>
<dbReference type="InterPro" id="IPR007055">
    <property type="entry name" value="BON_dom"/>
</dbReference>
<dbReference type="PROSITE" id="PS50914">
    <property type="entry name" value="BON"/>
    <property type="match status" value="3"/>
</dbReference>
<organism evidence="3 4">
    <name type="scientific">Niastella koreensis</name>
    <dbReference type="NCBI Taxonomy" id="354356"/>
    <lineage>
        <taxon>Bacteria</taxon>
        <taxon>Pseudomonadati</taxon>
        <taxon>Bacteroidota</taxon>
        <taxon>Chitinophagia</taxon>
        <taxon>Chitinophagales</taxon>
        <taxon>Chitinophagaceae</taxon>
        <taxon>Niastella</taxon>
    </lineage>
</organism>
<accession>A0ABX3P453</accession>
<dbReference type="PANTHER" id="PTHR34606:SF4">
    <property type="entry name" value="OUTER MEMBRANE LIPOPROTEIN DOLP"/>
    <property type="match status" value="1"/>
</dbReference>
<comment type="caution">
    <text evidence="3">The sequence shown here is derived from an EMBL/GenBank/DDBJ whole genome shotgun (WGS) entry which is preliminary data.</text>
</comment>
<dbReference type="Proteomes" id="UP000192277">
    <property type="component" value="Unassembled WGS sequence"/>
</dbReference>
<feature type="domain" description="BON" evidence="2">
    <location>
        <begin position="149"/>
        <end position="217"/>
    </location>
</feature>
<feature type="domain" description="BON" evidence="2">
    <location>
        <begin position="78"/>
        <end position="146"/>
    </location>
</feature>
<dbReference type="InterPro" id="IPR014004">
    <property type="entry name" value="Transpt-assoc_nodulatn_dom_bac"/>
</dbReference>
<keyword evidence="4" id="KW-1185">Reference proteome</keyword>
<keyword evidence="3" id="KW-0032">Aminotransferase</keyword>
<reference evidence="3 4" key="1">
    <citation type="submission" date="2016-04" db="EMBL/GenBank/DDBJ databases">
        <authorList>
            <person name="Chen L."/>
            <person name="Zhuang W."/>
            <person name="Wang G."/>
        </authorList>
    </citation>
    <scope>NUCLEOTIDE SEQUENCE [LARGE SCALE GENOMIC DNA]</scope>
    <source>
        <strain evidence="4">GR20</strain>
    </source>
</reference>
<evidence type="ECO:0000313" key="3">
    <source>
        <dbReference type="EMBL" id="OQP53320.1"/>
    </source>
</evidence>
<evidence type="ECO:0000259" key="2">
    <source>
        <dbReference type="PROSITE" id="PS50914"/>
    </source>
</evidence>
<dbReference type="InterPro" id="IPR051686">
    <property type="entry name" value="Lipoprotein_DolP"/>
</dbReference>
<keyword evidence="3" id="KW-0808">Transferase</keyword>
<evidence type="ECO:0000313" key="4">
    <source>
        <dbReference type="Proteomes" id="UP000192277"/>
    </source>
</evidence>
<dbReference type="Pfam" id="PF04972">
    <property type="entry name" value="BON"/>
    <property type="match status" value="3"/>
</dbReference>
<gene>
    <name evidence="3" type="ORF">A4D02_21245</name>
</gene>
<name>A0ABX3P453_9BACT</name>
<dbReference type="Gene3D" id="3.30.1340.30">
    <property type="match status" value="3"/>
</dbReference>
<dbReference type="EMBL" id="LWBO01000003">
    <property type="protein sequence ID" value="OQP53320.1"/>
    <property type="molecule type" value="Genomic_DNA"/>
</dbReference>